<evidence type="ECO:0000256" key="1">
    <source>
        <dbReference type="SAM" id="MobiDB-lite"/>
    </source>
</evidence>
<evidence type="ECO:0000313" key="2">
    <source>
        <dbReference type="EMBL" id="KAG8430614.1"/>
    </source>
</evidence>
<dbReference type="Proteomes" id="UP000812440">
    <property type="component" value="Unassembled WGS sequence"/>
</dbReference>
<feature type="region of interest" description="Disordered" evidence="1">
    <location>
        <begin position="100"/>
        <end position="132"/>
    </location>
</feature>
<organism evidence="2 3">
    <name type="scientific">Hymenochirus boettgeri</name>
    <name type="common">Congo dwarf clawed frog</name>
    <dbReference type="NCBI Taxonomy" id="247094"/>
    <lineage>
        <taxon>Eukaryota</taxon>
        <taxon>Metazoa</taxon>
        <taxon>Chordata</taxon>
        <taxon>Craniata</taxon>
        <taxon>Vertebrata</taxon>
        <taxon>Euteleostomi</taxon>
        <taxon>Amphibia</taxon>
        <taxon>Batrachia</taxon>
        <taxon>Anura</taxon>
        <taxon>Pipoidea</taxon>
        <taxon>Pipidae</taxon>
        <taxon>Pipinae</taxon>
        <taxon>Hymenochirus</taxon>
    </lineage>
</organism>
<keyword evidence="3" id="KW-1185">Reference proteome</keyword>
<comment type="caution">
    <text evidence="2">The sequence shown here is derived from an EMBL/GenBank/DDBJ whole genome shotgun (WGS) entry which is preliminary data.</text>
</comment>
<reference evidence="2" key="1">
    <citation type="thesis" date="2020" institute="ProQuest LLC" country="789 East Eisenhower Parkway, Ann Arbor, MI, USA">
        <title>Comparative Genomics and Chromosome Evolution.</title>
        <authorList>
            <person name="Mudd A.B."/>
        </authorList>
    </citation>
    <scope>NUCLEOTIDE SEQUENCE</scope>
    <source>
        <strain evidence="2">Female2</strain>
        <tissue evidence="2">Blood</tissue>
    </source>
</reference>
<dbReference type="PANTHER" id="PTHR47306:SF2">
    <property type="entry name" value="CORE-BINDING (CB) DOMAIN-CONTAINING PROTEIN"/>
    <property type="match status" value="1"/>
</dbReference>
<gene>
    <name evidence="2" type="ORF">GDO86_020292</name>
</gene>
<sequence length="132" mass="15771">MASKWNQSRCAVACKFCFKVQDCLPVHLKRTCRKFATAEEIENLVKEGRERMRTILRRLSVVNYEDLEFHTADPKEFFTRFLEERGCYIQGKPLCFETSQILSNDDKKGEGNDKQEERRQEERQQEEQQQEE</sequence>
<dbReference type="EMBL" id="JAACNH010000785">
    <property type="protein sequence ID" value="KAG8430613.1"/>
    <property type="molecule type" value="Genomic_DNA"/>
</dbReference>
<proteinExistence type="predicted"/>
<feature type="compositionally biased region" description="Basic and acidic residues" evidence="1">
    <location>
        <begin position="104"/>
        <end position="126"/>
    </location>
</feature>
<protein>
    <submittedName>
        <fullName evidence="2">Uncharacterized protein</fullName>
    </submittedName>
</protein>
<dbReference type="OrthoDB" id="9909737at2759"/>
<dbReference type="EMBL" id="JAACNH010000785">
    <property type="protein sequence ID" value="KAG8430614.1"/>
    <property type="molecule type" value="Genomic_DNA"/>
</dbReference>
<evidence type="ECO:0000313" key="3">
    <source>
        <dbReference type="Proteomes" id="UP000812440"/>
    </source>
</evidence>
<dbReference type="AlphaFoldDB" id="A0A8T2IHH9"/>
<name>A0A8T2IHH9_9PIPI</name>
<accession>A0A8T2IHH9</accession>
<dbReference type="PANTHER" id="PTHR47306">
    <property type="entry name" value="SI:CH211-178J18.4-RELATED"/>
    <property type="match status" value="1"/>
</dbReference>